<keyword evidence="5" id="KW-0442">Lipid degradation</keyword>
<dbReference type="EC" id="3.1.4.4" evidence="3"/>
<evidence type="ECO:0000256" key="3">
    <source>
        <dbReference type="ARBA" id="ARBA00012027"/>
    </source>
</evidence>
<keyword evidence="8" id="KW-0472">Membrane</keyword>
<dbReference type="InterPro" id="IPR025202">
    <property type="entry name" value="PLD-like_dom"/>
</dbReference>
<dbReference type="InterPro" id="IPR051406">
    <property type="entry name" value="PLD_domain"/>
</dbReference>
<evidence type="ECO:0000256" key="8">
    <source>
        <dbReference type="SAM" id="Phobius"/>
    </source>
</evidence>
<keyword evidence="11" id="KW-1185">Reference proteome</keyword>
<evidence type="ECO:0000256" key="4">
    <source>
        <dbReference type="ARBA" id="ARBA00022801"/>
    </source>
</evidence>
<name>A0A4Q1DAC2_9BACT</name>
<dbReference type="RefSeq" id="WP_129001468.1">
    <property type="nucleotide sequence ID" value="NZ_SDHZ01000001.1"/>
</dbReference>
<dbReference type="GO" id="GO:0004630">
    <property type="term" value="F:phospholipase D activity"/>
    <property type="evidence" value="ECO:0007669"/>
    <property type="project" value="UniProtKB-EC"/>
</dbReference>
<feature type="coiled-coil region" evidence="7">
    <location>
        <begin position="520"/>
        <end position="554"/>
    </location>
</feature>
<comment type="catalytic activity">
    <reaction evidence="1">
        <text>a 1,2-diacyl-sn-glycero-3-phosphocholine + H2O = a 1,2-diacyl-sn-glycero-3-phosphate + choline + H(+)</text>
        <dbReference type="Rhea" id="RHEA:14445"/>
        <dbReference type="ChEBI" id="CHEBI:15354"/>
        <dbReference type="ChEBI" id="CHEBI:15377"/>
        <dbReference type="ChEBI" id="CHEBI:15378"/>
        <dbReference type="ChEBI" id="CHEBI:57643"/>
        <dbReference type="ChEBI" id="CHEBI:58608"/>
        <dbReference type="EC" id="3.1.4.4"/>
    </reaction>
</comment>
<evidence type="ECO:0000259" key="9">
    <source>
        <dbReference type="Pfam" id="PF13091"/>
    </source>
</evidence>
<feature type="domain" description="Phospholipase D-like" evidence="9">
    <location>
        <begin position="21"/>
        <end position="142"/>
    </location>
</feature>
<feature type="transmembrane region" description="Helical" evidence="8">
    <location>
        <begin position="430"/>
        <end position="450"/>
    </location>
</feature>
<dbReference type="GO" id="GO:0016042">
    <property type="term" value="P:lipid catabolic process"/>
    <property type="evidence" value="ECO:0007669"/>
    <property type="project" value="UniProtKB-KW"/>
</dbReference>
<dbReference type="AlphaFoldDB" id="A0A4Q1DAC2"/>
<keyword evidence="7" id="KW-0175">Coiled coil</keyword>
<dbReference type="GO" id="GO:0016891">
    <property type="term" value="F:RNA endonuclease activity producing 5'-phosphomonoesters, hydrolytic mechanism"/>
    <property type="evidence" value="ECO:0007669"/>
    <property type="project" value="TreeGrafter"/>
</dbReference>
<feature type="transmembrane region" description="Helical" evidence="8">
    <location>
        <begin position="336"/>
        <end position="357"/>
    </location>
</feature>
<gene>
    <name evidence="10" type="ORF">ESB13_02550</name>
</gene>
<dbReference type="Proteomes" id="UP000290545">
    <property type="component" value="Unassembled WGS sequence"/>
</dbReference>
<keyword evidence="6" id="KW-0443">Lipid metabolism</keyword>
<dbReference type="Gene3D" id="3.30.870.10">
    <property type="entry name" value="Endonuclease Chain A"/>
    <property type="match status" value="1"/>
</dbReference>
<keyword evidence="4" id="KW-0378">Hydrolase</keyword>
<dbReference type="OrthoDB" id="9762009at2"/>
<evidence type="ECO:0000256" key="5">
    <source>
        <dbReference type="ARBA" id="ARBA00022963"/>
    </source>
</evidence>
<organism evidence="10 11">
    <name type="scientific">Filimonas effusa</name>
    <dbReference type="NCBI Taxonomy" id="2508721"/>
    <lineage>
        <taxon>Bacteria</taxon>
        <taxon>Pseudomonadati</taxon>
        <taxon>Bacteroidota</taxon>
        <taxon>Chitinophagia</taxon>
        <taxon>Chitinophagales</taxon>
        <taxon>Chitinophagaceae</taxon>
        <taxon>Filimonas</taxon>
    </lineage>
</organism>
<evidence type="ECO:0000256" key="6">
    <source>
        <dbReference type="ARBA" id="ARBA00023098"/>
    </source>
</evidence>
<reference evidence="10 11" key="1">
    <citation type="submission" date="2019-01" db="EMBL/GenBank/DDBJ databases">
        <title>Filimonas sp. strain TTM-71.</title>
        <authorList>
            <person name="Chen W.-M."/>
        </authorList>
    </citation>
    <scope>NUCLEOTIDE SEQUENCE [LARGE SCALE GENOMIC DNA]</scope>
    <source>
        <strain evidence="10 11">TTM-71</strain>
    </source>
</reference>
<evidence type="ECO:0000256" key="1">
    <source>
        <dbReference type="ARBA" id="ARBA00000798"/>
    </source>
</evidence>
<comment type="similarity">
    <text evidence="2">Belongs to the phospholipase D family.</text>
</comment>
<keyword evidence="8" id="KW-1133">Transmembrane helix</keyword>
<comment type="caution">
    <text evidence="10">The sequence shown here is derived from an EMBL/GenBank/DDBJ whole genome shotgun (WGS) entry which is preliminary data.</text>
</comment>
<dbReference type="PANTHER" id="PTHR43856:SF1">
    <property type="entry name" value="MITOCHONDRIAL CARDIOLIPIN HYDROLASE"/>
    <property type="match status" value="1"/>
</dbReference>
<sequence>METIDQKVINDNKEIYACIQSELYKATFEILLATAWFTDEDLFNILLGKLAEGVRVEVIIADNQENEKLDFGLLVSKGAFVYKIKNSGYGIMNQKFCVIDQRIALHGSYNWSVNAKKNNHESIISTNHSETIRSLIENFHEIKNRILEQNGEPVSKPTIAVSRAELPKGIPVDVSAKAGMEFEQVLDTMIAAEIRNFDRKLLREHGFSRCNANNGDHQVLYKAFDTLYYVFINDIDVVEDKKTRLVAKIEEQRIKSQDNITRNSEIQIDFLERAHVIGKTNLEVSRTNQETELEVTSKSIEKIRQDKIPVLEEKNYQLDKQIKEKEGAILRPKFKWFEFIPTMLFGIVLVFYIFLFYSSGAYILLFSAQDAAEQQLQNIPVAATQIFDSKALHKAFERGGTTPMFILAFPLLLIILSVIDQYARSRWSKLGKAALTVLILFADAVIAYQVTQTIYEINYSRGTVNVPWKFQMVFADPHFYLVFVFGAAGLFLFKVVFKKFISIFEERNPDNITLSNRLAVKHLQEELNSNLEKIAILKEEVAVLEKHSIQLKAEIKHIDLELSNLPQSLNQDLQKRKQQLIQASATIDRIAAIYTTRVQSDNIRISLDALKDRINIFLEGWNDLLFQEYAVSKASLKASQAAQVATEWQDEKLASNVIDKRVKINQDA</sequence>
<feature type="transmembrane region" description="Helical" evidence="8">
    <location>
        <begin position="478"/>
        <end position="497"/>
    </location>
</feature>
<keyword evidence="8" id="KW-0812">Transmembrane</keyword>
<evidence type="ECO:0000313" key="10">
    <source>
        <dbReference type="EMBL" id="RXK85715.1"/>
    </source>
</evidence>
<dbReference type="SUPFAM" id="SSF56024">
    <property type="entry name" value="Phospholipase D/nuclease"/>
    <property type="match status" value="1"/>
</dbReference>
<proteinExistence type="inferred from homology"/>
<feature type="transmembrane region" description="Helical" evidence="8">
    <location>
        <begin position="404"/>
        <end position="423"/>
    </location>
</feature>
<evidence type="ECO:0000256" key="2">
    <source>
        <dbReference type="ARBA" id="ARBA00008664"/>
    </source>
</evidence>
<dbReference type="PANTHER" id="PTHR43856">
    <property type="entry name" value="CARDIOLIPIN HYDROLASE"/>
    <property type="match status" value="1"/>
</dbReference>
<dbReference type="Pfam" id="PF13091">
    <property type="entry name" value="PLDc_2"/>
    <property type="match status" value="1"/>
</dbReference>
<protein>
    <recommendedName>
        <fullName evidence="3">phospholipase D</fullName>
        <ecNumber evidence="3">3.1.4.4</ecNumber>
    </recommendedName>
</protein>
<evidence type="ECO:0000256" key="7">
    <source>
        <dbReference type="SAM" id="Coils"/>
    </source>
</evidence>
<dbReference type="EMBL" id="SDHZ01000001">
    <property type="protein sequence ID" value="RXK85715.1"/>
    <property type="molecule type" value="Genomic_DNA"/>
</dbReference>
<evidence type="ECO:0000313" key="11">
    <source>
        <dbReference type="Proteomes" id="UP000290545"/>
    </source>
</evidence>
<accession>A0A4Q1DAC2</accession>